<dbReference type="Pfam" id="PF14017">
    <property type="entry name" value="DUF4233"/>
    <property type="match status" value="1"/>
</dbReference>
<reference evidence="3" key="1">
    <citation type="journal article" date="2014" name="Int. J. Syst. Evol. Microbiol.">
        <title>Complete genome sequence of Corynebacterium casei LMG S-19264T (=DSM 44701T), isolated from a smear-ripened cheese.</title>
        <authorList>
            <consortium name="US DOE Joint Genome Institute (JGI-PGF)"/>
            <person name="Walter F."/>
            <person name="Albersmeier A."/>
            <person name="Kalinowski J."/>
            <person name="Ruckert C."/>
        </authorList>
    </citation>
    <scope>NUCLEOTIDE SEQUENCE</scope>
    <source>
        <strain evidence="3">CGMCC 4.5737</strain>
    </source>
</reference>
<accession>A0A8J3C839</accession>
<proteinExistence type="predicted"/>
<reference evidence="3" key="2">
    <citation type="submission" date="2020-09" db="EMBL/GenBank/DDBJ databases">
        <authorList>
            <person name="Sun Q."/>
            <person name="Zhou Y."/>
        </authorList>
    </citation>
    <scope>NUCLEOTIDE SEQUENCE</scope>
    <source>
        <strain evidence="3">CGMCC 4.5737</strain>
    </source>
</reference>
<keyword evidence="2" id="KW-0472">Membrane</keyword>
<evidence type="ECO:0000256" key="2">
    <source>
        <dbReference type="SAM" id="Phobius"/>
    </source>
</evidence>
<evidence type="ECO:0000313" key="4">
    <source>
        <dbReference type="Proteomes" id="UP000637578"/>
    </source>
</evidence>
<dbReference type="EMBL" id="BMMK01000010">
    <property type="protein sequence ID" value="GGM53624.1"/>
    <property type="molecule type" value="Genomic_DNA"/>
</dbReference>
<evidence type="ECO:0008006" key="5">
    <source>
        <dbReference type="Google" id="ProtNLM"/>
    </source>
</evidence>
<feature type="region of interest" description="Disordered" evidence="1">
    <location>
        <begin position="1"/>
        <end position="23"/>
    </location>
</feature>
<dbReference type="Proteomes" id="UP000637578">
    <property type="component" value="Unassembled WGS sequence"/>
</dbReference>
<dbReference type="AlphaFoldDB" id="A0A8J3C839"/>
<dbReference type="RefSeq" id="WP_229686310.1">
    <property type="nucleotide sequence ID" value="NZ_BMMK01000010.1"/>
</dbReference>
<sequence>MNDEARQGTGAQPPQGQPPARDPWKGLRGVMAGTLVMEAIVVALALPVVAKLGEGLSSVNGILVIALALAMLLASGVMGRPWGLYVALTLQVLMVLTVFISVTLGVLGVIFALIWVYMLYLRKQVEQHIARGQG</sequence>
<keyword evidence="2" id="KW-1133">Transmembrane helix</keyword>
<name>A0A8J3C839_9PSEU</name>
<dbReference type="InterPro" id="IPR025327">
    <property type="entry name" value="DUF4233"/>
</dbReference>
<feature type="transmembrane region" description="Helical" evidence="2">
    <location>
        <begin position="88"/>
        <end position="121"/>
    </location>
</feature>
<protein>
    <recommendedName>
        <fullName evidence="5">DUF4233 domain-containing protein</fullName>
    </recommendedName>
</protein>
<organism evidence="3 4">
    <name type="scientific">Longimycelium tulufanense</name>
    <dbReference type="NCBI Taxonomy" id="907463"/>
    <lineage>
        <taxon>Bacteria</taxon>
        <taxon>Bacillati</taxon>
        <taxon>Actinomycetota</taxon>
        <taxon>Actinomycetes</taxon>
        <taxon>Pseudonocardiales</taxon>
        <taxon>Pseudonocardiaceae</taxon>
        <taxon>Longimycelium</taxon>
    </lineage>
</organism>
<evidence type="ECO:0000256" key="1">
    <source>
        <dbReference type="SAM" id="MobiDB-lite"/>
    </source>
</evidence>
<comment type="caution">
    <text evidence="3">The sequence shown here is derived from an EMBL/GenBank/DDBJ whole genome shotgun (WGS) entry which is preliminary data.</text>
</comment>
<feature type="transmembrane region" description="Helical" evidence="2">
    <location>
        <begin position="62"/>
        <end position="82"/>
    </location>
</feature>
<keyword evidence="2" id="KW-0812">Transmembrane</keyword>
<gene>
    <name evidence="3" type="ORF">GCM10012275_25840</name>
</gene>
<keyword evidence="4" id="KW-1185">Reference proteome</keyword>
<feature type="transmembrane region" description="Helical" evidence="2">
    <location>
        <begin position="30"/>
        <end position="50"/>
    </location>
</feature>
<evidence type="ECO:0000313" key="3">
    <source>
        <dbReference type="EMBL" id="GGM53624.1"/>
    </source>
</evidence>